<feature type="chain" id="PRO_5028211194" evidence="2">
    <location>
        <begin position="23"/>
        <end position="140"/>
    </location>
</feature>
<evidence type="ECO:0000313" key="3">
    <source>
        <dbReference type="EMBL" id="HEN15355.1"/>
    </source>
</evidence>
<feature type="signal peptide" evidence="2">
    <location>
        <begin position="1"/>
        <end position="22"/>
    </location>
</feature>
<dbReference type="AlphaFoldDB" id="A0A7C2P5M8"/>
<feature type="region of interest" description="Disordered" evidence="1">
    <location>
        <begin position="73"/>
        <end position="140"/>
    </location>
</feature>
<accession>A0A7C2P5M8</accession>
<reference evidence="3" key="1">
    <citation type="journal article" date="2020" name="mSystems">
        <title>Genome- and Community-Level Interaction Insights into Carbon Utilization and Element Cycling Functions of Hydrothermarchaeota in Hydrothermal Sediment.</title>
        <authorList>
            <person name="Zhou Z."/>
            <person name="Liu Y."/>
            <person name="Xu W."/>
            <person name="Pan J."/>
            <person name="Luo Z.H."/>
            <person name="Li M."/>
        </authorList>
    </citation>
    <scope>NUCLEOTIDE SEQUENCE [LARGE SCALE GENOMIC DNA]</scope>
    <source>
        <strain evidence="3">SpSt-339</strain>
    </source>
</reference>
<comment type="caution">
    <text evidence="3">The sequence shown here is derived from an EMBL/GenBank/DDBJ whole genome shotgun (WGS) entry which is preliminary data.</text>
</comment>
<gene>
    <name evidence="3" type="ORF">ENQ76_07805</name>
</gene>
<keyword evidence="2" id="KW-0732">Signal</keyword>
<proteinExistence type="predicted"/>
<dbReference type="EMBL" id="DSOK01000227">
    <property type="protein sequence ID" value="HEN15355.1"/>
    <property type="molecule type" value="Genomic_DNA"/>
</dbReference>
<protein>
    <submittedName>
        <fullName evidence="3">Uncharacterized protein</fullName>
    </submittedName>
</protein>
<sequence>MGSRYLALAVSAACLLAVAAFAWSRMTGDPGTAVDPLLEPADAFEAPPVTLGEATSAGDFGLPLQIPPAAGDAAPLPRLPGFEEPRDTQTAAHFTAPSDAWPPPTSQVPVWLEGTIEPIDGPPVTPVPVRQAYGYEPFRR</sequence>
<name>A0A7C2P5M8_9PLAN</name>
<evidence type="ECO:0000256" key="2">
    <source>
        <dbReference type="SAM" id="SignalP"/>
    </source>
</evidence>
<organism evidence="3">
    <name type="scientific">Schlesneria paludicola</name>
    <dbReference type="NCBI Taxonomy" id="360056"/>
    <lineage>
        <taxon>Bacteria</taxon>
        <taxon>Pseudomonadati</taxon>
        <taxon>Planctomycetota</taxon>
        <taxon>Planctomycetia</taxon>
        <taxon>Planctomycetales</taxon>
        <taxon>Planctomycetaceae</taxon>
        <taxon>Schlesneria</taxon>
    </lineage>
</organism>
<evidence type="ECO:0000256" key="1">
    <source>
        <dbReference type="SAM" id="MobiDB-lite"/>
    </source>
</evidence>